<evidence type="ECO:0000256" key="2">
    <source>
        <dbReference type="ARBA" id="ARBA00012438"/>
    </source>
</evidence>
<evidence type="ECO:0000259" key="8">
    <source>
        <dbReference type="PROSITE" id="PS50112"/>
    </source>
</evidence>
<dbReference type="Gene3D" id="3.30.450.20">
    <property type="entry name" value="PAS domain"/>
    <property type="match status" value="3"/>
</dbReference>
<feature type="domain" description="PAS" evidence="8">
    <location>
        <begin position="416"/>
        <end position="486"/>
    </location>
</feature>
<dbReference type="InterPro" id="IPR036097">
    <property type="entry name" value="HisK_dim/P_sf"/>
</dbReference>
<dbReference type="CDD" id="cd00082">
    <property type="entry name" value="HisKA"/>
    <property type="match status" value="1"/>
</dbReference>
<dbReference type="PRINTS" id="PR00344">
    <property type="entry name" value="BCTRLSENSOR"/>
</dbReference>
<comment type="caution">
    <text evidence="9">The sequence shown here is derived from an EMBL/GenBank/DDBJ whole genome shotgun (WGS) entry which is preliminary data.</text>
</comment>
<keyword evidence="10" id="KW-1185">Reference proteome</keyword>
<evidence type="ECO:0000256" key="4">
    <source>
        <dbReference type="PROSITE-ProRule" id="PRU00169"/>
    </source>
</evidence>
<dbReference type="InterPro" id="IPR003661">
    <property type="entry name" value="HisK_dim/P_dom"/>
</dbReference>
<gene>
    <name evidence="9" type="ORF">JAO75_18930</name>
</gene>
<dbReference type="EMBL" id="JAELXT010000026">
    <property type="protein sequence ID" value="MBJ6127480.1"/>
    <property type="molecule type" value="Genomic_DNA"/>
</dbReference>
<dbReference type="InterPro" id="IPR005467">
    <property type="entry name" value="His_kinase_dom"/>
</dbReference>
<dbReference type="InterPro" id="IPR035965">
    <property type="entry name" value="PAS-like_dom_sf"/>
</dbReference>
<dbReference type="PANTHER" id="PTHR43065:SF49">
    <property type="entry name" value="HISTIDINE KINASE"/>
    <property type="match status" value="1"/>
</dbReference>
<evidence type="ECO:0000256" key="1">
    <source>
        <dbReference type="ARBA" id="ARBA00000085"/>
    </source>
</evidence>
<feature type="modified residue" description="4-aspartylphosphate" evidence="4">
    <location>
        <position position="852"/>
    </location>
</feature>
<feature type="domain" description="PAS" evidence="8">
    <location>
        <begin position="313"/>
        <end position="366"/>
    </location>
</feature>
<organism evidence="9 10">
    <name type="scientific">Microvirga splendida</name>
    <dbReference type="NCBI Taxonomy" id="2795727"/>
    <lineage>
        <taxon>Bacteria</taxon>
        <taxon>Pseudomonadati</taxon>
        <taxon>Pseudomonadota</taxon>
        <taxon>Alphaproteobacteria</taxon>
        <taxon>Hyphomicrobiales</taxon>
        <taxon>Methylobacteriaceae</taxon>
        <taxon>Microvirga</taxon>
    </lineage>
</organism>
<evidence type="ECO:0000259" key="7">
    <source>
        <dbReference type="PROSITE" id="PS50110"/>
    </source>
</evidence>
<dbReference type="Pfam" id="PF08447">
    <property type="entry name" value="PAS_3"/>
    <property type="match status" value="2"/>
</dbReference>
<dbReference type="InterPro" id="IPR011006">
    <property type="entry name" value="CheY-like_superfamily"/>
</dbReference>
<dbReference type="CDD" id="cd00130">
    <property type="entry name" value="PAS"/>
    <property type="match status" value="2"/>
</dbReference>
<evidence type="ECO:0000259" key="6">
    <source>
        <dbReference type="PROSITE" id="PS50109"/>
    </source>
</evidence>
<dbReference type="SMART" id="SM00448">
    <property type="entry name" value="REC"/>
    <property type="match status" value="1"/>
</dbReference>
<dbReference type="Gene3D" id="3.30.565.10">
    <property type="entry name" value="Histidine kinase-like ATPase, C-terminal domain"/>
    <property type="match status" value="1"/>
</dbReference>
<dbReference type="NCBIfam" id="TIGR00229">
    <property type="entry name" value="sensory_box"/>
    <property type="match status" value="3"/>
</dbReference>
<dbReference type="Pfam" id="PF02518">
    <property type="entry name" value="HATPase_c"/>
    <property type="match status" value="1"/>
</dbReference>
<accession>A0ABS0Y589</accession>
<evidence type="ECO:0000313" key="9">
    <source>
        <dbReference type="EMBL" id="MBJ6127480.1"/>
    </source>
</evidence>
<dbReference type="PROSITE" id="PS50109">
    <property type="entry name" value="HIS_KIN"/>
    <property type="match status" value="1"/>
</dbReference>
<evidence type="ECO:0000256" key="3">
    <source>
        <dbReference type="ARBA" id="ARBA00022553"/>
    </source>
</evidence>
<dbReference type="PROSITE" id="PS50110">
    <property type="entry name" value="RESPONSE_REGULATORY"/>
    <property type="match status" value="1"/>
</dbReference>
<dbReference type="Pfam" id="PF00512">
    <property type="entry name" value="HisKA"/>
    <property type="match status" value="1"/>
</dbReference>
<sequence length="916" mass="101160">MSDGLQSRSERALVLAPHGRDAAIAVDILAAAGIAAEICPDLPALVQEIERGAGFALLTDETLRTADLKGLSQWLARQPPWSDFAFIVLTMRGGGIERNPAARRYRDVLGNVSFLERPFHPTTLVSLAGSAQRARRRQYEARARLEALRESEARYRTLFENIDEGFCIIEFLDGPHGPLSDYIHVEANPAYAIHAGIPNVVGQKVREMVPDEADAWVALYRRVLETGEPTRFERELVATRRYLELAAFRVEPAGRRQVAVVFRDGTARKQAELALRESEARLLALNADLERQVAERTRQRGRTWQVNPDLLGVANAAGYFTSSNPAWEQTLGWTQEDIARTPFLDLLHPDDIGPTLAAFDKLRQGEPVLRFENRYRAKDGTYRWISWVSVPEGEEFYCSGRNVTVEKQQAAELAERRAELDRLWTLSEDMLARADYQGMMSAVSPAWTRVLGWSEAELLSRPYATFMHPDDIPPTLAALARMSETGQPTRFENRIATRDGGWKPIEWTVAPEAEGVNFIAVGRDLSIMKARETELAVAQEALRQSQKLEAVGQLTGGVAHDFNNLLTIIKSSTDLLRRPDLVAERRRRYIDAISDTVDRASKLTGQLLAFARRQALKPEVFDVSKRVEAVTDMLRTVVGSRIQIITEIDAQSCFTQADVSQFETALVNMAVNARDAMNGEGRLTVTAHSIPVLPPLRGHAGGPGPFVAVSVSDTGAGIPADKLSQIFEPFFTTKEVGKGTGLGLSQVYGFVKQSGGDVAVVSETGHGATFTIYLPQVEGALDEQTAQSGDAAGVSEEGRGRRVLVVEDNVEVGRFSTQLLQDLGYETTWAVNAREALDLLGEVDGFDVVFSDVVMPGMGGVELGEEIRRRRPGLPVILTSGYSHVLAEEGRHGFELLHKPYAAEELSRVLRRVTCR</sequence>
<dbReference type="SMART" id="SM00091">
    <property type="entry name" value="PAS"/>
    <property type="match status" value="3"/>
</dbReference>
<comment type="catalytic activity">
    <reaction evidence="1">
        <text>ATP + protein L-histidine = ADP + protein N-phospho-L-histidine.</text>
        <dbReference type="EC" id="2.7.13.3"/>
    </reaction>
</comment>
<evidence type="ECO:0000313" key="10">
    <source>
        <dbReference type="Proteomes" id="UP000620670"/>
    </source>
</evidence>
<dbReference type="InterPro" id="IPR000014">
    <property type="entry name" value="PAS"/>
</dbReference>
<feature type="domain" description="Histidine kinase" evidence="6">
    <location>
        <begin position="557"/>
        <end position="778"/>
    </location>
</feature>
<dbReference type="InterPro" id="IPR036890">
    <property type="entry name" value="HATPase_C_sf"/>
</dbReference>
<feature type="coiled-coil region" evidence="5">
    <location>
        <begin position="268"/>
        <end position="295"/>
    </location>
</feature>
<name>A0ABS0Y589_9HYPH</name>
<feature type="domain" description="Response regulatory" evidence="7">
    <location>
        <begin position="802"/>
        <end position="914"/>
    </location>
</feature>
<dbReference type="SMART" id="SM00388">
    <property type="entry name" value="HisKA"/>
    <property type="match status" value="1"/>
</dbReference>
<dbReference type="Pfam" id="PF00072">
    <property type="entry name" value="Response_reg"/>
    <property type="match status" value="1"/>
</dbReference>
<dbReference type="InterPro" id="IPR001789">
    <property type="entry name" value="Sig_transdc_resp-reg_receiver"/>
</dbReference>
<reference evidence="10" key="1">
    <citation type="submission" date="2020-12" db="EMBL/GenBank/DDBJ databases">
        <title>Hymenobacter sp.</title>
        <authorList>
            <person name="Kim M.K."/>
        </authorList>
    </citation>
    <scope>NUCLEOTIDE SEQUENCE [LARGE SCALE GENOMIC DNA]</scope>
    <source>
        <strain evidence="10">BT325</strain>
    </source>
</reference>
<dbReference type="Pfam" id="PF08448">
    <property type="entry name" value="PAS_4"/>
    <property type="match status" value="1"/>
</dbReference>
<dbReference type="PROSITE" id="PS50112">
    <property type="entry name" value="PAS"/>
    <property type="match status" value="2"/>
</dbReference>
<evidence type="ECO:0000256" key="5">
    <source>
        <dbReference type="SAM" id="Coils"/>
    </source>
</evidence>
<dbReference type="SMART" id="SM00387">
    <property type="entry name" value="HATPase_c"/>
    <property type="match status" value="1"/>
</dbReference>
<proteinExistence type="predicted"/>
<dbReference type="InterPro" id="IPR013656">
    <property type="entry name" value="PAS_4"/>
</dbReference>
<protein>
    <recommendedName>
        <fullName evidence="2">histidine kinase</fullName>
        <ecNumber evidence="2">2.7.13.3</ecNumber>
    </recommendedName>
</protein>
<dbReference type="EC" id="2.7.13.3" evidence="2"/>
<dbReference type="PANTHER" id="PTHR43065">
    <property type="entry name" value="SENSOR HISTIDINE KINASE"/>
    <property type="match status" value="1"/>
</dbReference>
<dbReference type="InterPro" id="IPR013655">
    <property type="entry name" value="PAS_fold_3"/>
</dbReference>
<keyword evidence="5" id="KW-0175">Coiled coil</keyword>
<dbReference type="InterPro" id="IPR003594">
    <property type="entry name" value="HATPase_dom"/>
</dbReference>
<dbReference type="Proteomes" id="UP000620670">
    <property type="component" value="Unassembled WGS sequence"/>
</dbReference>
<dbReference type="Gene3D" id="1.10.287.130">
    <property type="match status" value="1"/>
</dbReference>
<dbReference type="Gene3D" id="3.40.50.2300">
    <property type="match status" value="1"/>
</dbReference>
<dbReference type="SUPFAM" id="SSF55785">
    <property type="entry name" value="PYP-like sensor domain (PAS domain)"/>
    <property type="match status" value="3"/>
</dbReference>
<dbReference type="SUPFAM" id="SSF47384">
    <property type="entry name" value="Homodimeric domain of signal transducing histidine kinase"/>
    <property type="match status" value="1"/>
</dbReference>
<dbReference type="SUPFAM" id="SSF55874">
    <property type="entry name" value="ATPase domain of HSP90 chaperone/DNA topoisomerase II/histidine kinase"/>
    <property type="match status" value="1"/>
</dbReference>
<dbReference type="InterPro" id="IPR004358">
    <property type="entry name" value="Sig_transdc_His_kin-like_C"/>
</dbReference>
<keyword evidence="3 4" id="KW-0597">Phosphoprotein</keyword>
<dbReference type="SUPFAM" id="SSF52172">
    <property type="entry name" value="CheY-like"/>
    <property type="match status" value="1"/>
</dbReference>
<dbReference type="RefSeq" id="WP_199050704.1">
    <property type="nucleotide sequence ID" value="NZ_JAELXT010000026.1"/>
</dbReference>